<dbReference type="AlphaFoldDB" id="A0A1F4Y689"/>
<gene>
    <name evidence="2" type="ORF">A2419_03465</name>
</gene>
<dbReference type="STRING" id="1797247.A2419_03465"/>
<proteinExistence type="predicted"/>
<name>A0A1F4Y689_9BACT</name>
<evidence type="ECO:0000313" key="3">
    <source>
        <dbReference type="Proteomes" id="UP000176568"/>
    </source>
</evidence>
<evidence type="ECO:0000313" key="2">
    <source>
        <dbReference type="EMBL" id="OGC88783.1"/>
    </source>
</evidence>
<feature type="transmembrane region" description="Helical" evidence="1">
    <location>
        <begin position="45"/>
        <end position="66"/>
    </location>
</feature>
<comment type="caution">
    <text evidence="2">The sequence shown here is derived from an EMBL/GenBank/DDBJ whole genome shotgun (WGS) entry which is preliminary data.</text>
</comment>
<dbReference type="Proteomes" id="UP000176568">
    <property type="component" value="Unassembled WGS sequence"/>
</dbReference>
<keyword evidence="1" id="KW-0472">Membrane</keyword>
<dbReference type="EMBL" id="MEXB01000004">
    <property type="protein sequence ID" value="OGC88783.1"/>
    <property type="molecule type" value="Genomic_DNA"/>
</dbReference>
<organism evidence="2 3">
    <name type="scientific">Candidatus Adlerbacteria bacterium RIFOXYC1_FULL_48_26</name>
    <dbReference type="NCBI Taxonomy" id="1797247"/>
    <lineage>
        <taxon>Bacteria</taxon>
        <taxon>Candidatus Adleribacteriota</taxon>
    </lineage>
</organism>
<evidence type="ECO:0000256" key="1">
    <source>
        <dbReference type="SAM" id="Phobius"/>
    </source>
</evidence>
<reference evidence="2 3" key="1">
    <citation type="journal article" date="2016" name="Nat. Commun.">
        <title>Thousands of microbial genomes shed light on interconnected biogeochemical processes in an aquifer system.</title>
        <authorList>
            <person name="Anantharaman K."/>
            <person name="Brown C.T."/>
            <person name="Hug L.A."/>
            <person name="Sharon I."/>
            <person name="Castelle C.J."/>
            <person name="Probst A.J."/>
            <person name="Thomas B.C."/>
            <person name="Singh A."/>
            <person name="Wilkins M.J."/>
            <person name="Karaoz U."/>
            <person name="Brodie E.L."/>
            <person name="Williams K.H."/>
            <person name="Hubbard S.S."/>
            <person name="Banfield J.F."/>
        </authorList>
    </citation>
    <scope>NUCLEOTIDE SEQUENCE [LARGE SCALE GENOMIC DNA]</scope>
</reference>
<protein>
    <submittedName>
        <fullName evidence="2">Uncharacterized protein</fullName>
    </submittedName>
</protein>
<feature type="transmembrane region" description="Helical" evidence="1">
    <location>
        <begin position="20"/>
        <end position="39"/>
    </location>
</feature>
<sequence>MEIVMDYEECDDPENRITYYFIAAFSFAISGIATAPGWYSADAALLSMLAVSYWPFIVSGFMLAIRGINRNLANRTKVLFLMIFGLVPWFVSLALTNLIVRSLH</sequence>
<feature type="transmembrane region" description="Helical" evidence="1">
    <location>
        <begin position="78"/>
        <end position="100"/>
    </location>
</feature>
<keyword evidence="1" id="KW-1133">Transmembrane helix</keyword>
<accession>A0A1F4Y689</accession>
<keyword evidence="1" id="KW-0812">Transmembrane</keyword>